<sequence>MMERSLRPTLTRSPSALVDVSAQVRANYRSRRFTVQFFDIASLYRYSPR</sequence>
<accession>A0A1J8QIU2</accession>
<dbReference type="Proteomes" id="UP000183567">
    <property type="component" value="Unassembled WGS sequence"/>
</dbReference>
<protein>
    <submittedName>
        <fullName evidence="1">Uncharacterized protein</fullName>
    </submittedName>
</protein>
<evidence type="ECO:0000313" key="2">
    <source>
        <dbReference type="Proteomes" id="UP000183567"/>
    </source>
</evidence>
<organism evidence="1 2">
    <name type="scientific">Rhizopogon vesiculosus</name>
    <dbReference type="NCBI Taxonomy" id="180088"/>
    <lineage>
        <taxon>Eukaryota</taxon>
        <taxon>Fungi</taxon>
        <taxon>Dikarya</taxon>
        <taxon>Basidiomycota</taxon>
        <taxon>Agaricomycotina</taxon>
        <taxon>Agaricomycetes</taxon>
        <taxon>Agaricomycetidae</taxon>
        <taxon>Boletales</taxon>
        <taxon>Suillineae</taxon>
        <taxon>Rhizopogonaceae</taxon>
        <taxon>Rhizopogon</taxon>
    </lineage>
</organism>
<name>A0A1J8QIU2_9AGAM</name>
<keyword evidence="2" id="KW-1185">Reference proteome</keyword>
<comment type="caution">
    <text evidence="1">The sequence shown here is derived from an EMBL/GenBank/DDBJ whole genome shotgun (WGS) entry which is preliminary data.</text>
</comment>
<reference evidence="1 2" key="1">
    <citation type="submission" date="2016-03" db="EMBL/GenBank/DDBJ databases">
        <title>Comparative genomics of the ectomycorrhizal sister species Rhizopogon vinicolor and Rhizopogon vesiculosus (Basidiomycota: Boletales) reveals a divergence of the mating type B locus.</title>
        <authorList>
            <person name="Mujic A.B."/>
            <person name="Kuo A."/>
            <person name="Tritt A."/>
            <person name="Lipzen A."/>
            <person name="Chen C."/>
            <person name="Johnson J."/>
            <person name="Sharma A."/>
            <person name="Barry K."/>
            <person name="Grigoriev I.V."/>
            <person name="Spatafora J.W."/>
        </authorList>
    </citation>
    <scope>NUCLEOTIDE SEQUENCE [LARGE SCALE GENOMIC DNA]</scope>
    <source>
        <strain evidence="1 2">AM-OR11-056</strain>
    </source>
</reference>
<dbReference type="EMBL" id="LVVM01000831">
    <property type="protein sequence ID" value="OJA19851.1"/>
    <property type="molecule type" value="Genomic_DNA"/>
</dbReference>
<evidence type="ECO:0000313" key="1">
    <source>
        <dbReference type="EMBL" id="OJA19851.1"/>
    </source>
</evidence>
<proteinExistence type="predicted"/>
<gene>
    <name evidence="1" type="ORF">AZE42_14167</name>
</gene>
<dbReference type="AlphaFoldDB" id="A0A1J8QIU2"/>